<accession>A0A8X6KFZ9</accession>
<name>A0A8X6KFZ9_TRICU</name>
<keyword evidence="2" id="KW-1185">Reference proteome</keyword>
<reference evidence="1" key="1">
    <citation type="submission" date="2020-07" db="EMBL/GenBank/DDBJ databases">
        <title>Multicomponent nature underlies the extraordinary mechanical properties of spider dragline silk.</title>
        <authorList>
            <person name="Kono N."/>
            <person name="Nakamura H."/>
            <person name="Mori M."/>
            <person name="Yoshida Y."/>
            <person name="Ohtoshi R."/>
            <person name="Malay A.D."/>
            <person name="Moran D.A.P."/>
            <person name="Tomita M."/>
            <person name="Numata K."/>
            <person name="Arakawa K."/>
        </authorList>
    </citation>
    <scope>NUCLEOTIDE SEQUENCE</scope>
</reference>
<dbReference type="AlphaFoldDB" id="A0A8X6KFZ9"/>
<organism evidence="1 2">
    <name type="scientific">Trichonephila clavata</name>
    <name type="common">Joro spider</name>
    <name type="synonym">Nephila clavata</name>
    <dbReference type="NCBI Taxonomy" id="2740835"/>
    <lineage>
        <taxon>Eukaryota</taxon>
        <taxon>Metazoa</taxon>
        <taxon>Ecdysozoa</taxon>
        <taxon>Arthropoda</taxon>
        <taxon>Chelicerata</taxon>
        <taxon>Arachnida</taxon>
        <taxon>Araneae</taxon>
        <taxon>Araneomorphae</taxon>
        <taxon>Entelegynae</taxon>
        <taxon>Araneoidea</taxon>
        <taxon>Nephilidae</taxon>
        <taxon>Trichonephila</taxon>
    </lineage>
</organism>
<comment type="caution">
    <text evidence="1">The sequence shown here is derived from an EMBL/GenBank/DDBJ whole genome shotgun (WGS) entry which is preliminary data.</text>
</comment>
<protein>
    <submittedName>
        <fullName evidence="1">Uncharacterized protein</fullName>
    </submittedName>
</protein>
<dbReference type="Proteomes" id="UP000887116">
    <property type="component" value="Unassembled WGS sequence"/>
</dbReference>
<sequence length="75" mass="8515">MKIEKTLANDDSVAESSLANVTEKDATEGTQLESSIAIRRALNHGPPELLPGNMQLHVLEKFFNKFKQKYPCKRW</sequence>
<proteinExistence type="predicted"/>
<dbReference type="EMBL" id="BMAO01011205">
    <property type="protein sequence ID" value="GFQ71941.1"/>
    <property type="molecule type" value="Genomic_DNA"/>
</dbReference>
<gene>
    <name evidence="1" type="ORF">TNCT_315481</name>
</gene>
<evidence type="ECO:0000313" key="2">
    <source>
        <dbReference type="Proteomes" id="UP000887116"/>
    </source>
</evidence>
<evidence type="ECO:0000313" key="1">
    <source>
        <dbReference type="EMBL" id="GFQ71941.1"/>
    </source>
</evidence>